<reference evidence="3 4" key="1">
    <citation type="submission" date="2019-07" db="EMBL/GenBank/DDBJ databases">
        <title>Whole genome shotgun sequence of Agrococcus baldri NBRC 103055.</title>
        <authorList>
            <person name="Hosoyama A."/>
            <person name="Uohara A."/>
            <person name="Ohji S."/>
            <person name="Ichikawa N."/>
        </authorList>
    </citation>
    <scope>NUCLEOTIDE SEQUENCE [LARGE SCALE GENOMIC DNA]</scope>
    <source>
        <strain evidence="3 4">NBRC 103055</strain>
    </source>
</reference>
<gene>
    <name evidence="3" type="ORF">ABA31_23750</name>
</gene>
<evidence type="ECO:0000313" key="3">
    <source>
        <dbReference type="EMBL" id="GEK81024.1"/>
    </source>
</evidence>
<keyword evidence="1" id="KW-0812">Transmembrane</keyword>
<dbReference type="PANTHER" id="PTHR30383">
    <property type="entry name" value="THIOESTERASE 1/PROTEASE 1/LYSOPHOSPHOLIPASE L1"/>
    <property type="match status" value="1"/>
</dbReference>
<keyword evidence="1" id="KW-0472">Membrane</keyword>
<organism evidence="3 4">
    <name type="scientific">Agrococcus baldri</name>
    <dbReference type="NCBI Taxonomy" id="153730"/>
    <lineage>
        <taxon>Bacteria</taxon>
        <taxon>Bacillati</taxon>
        <taxon>Actinomycetota</taxon>
        <taxon>Actinomycetes</taxon>
        <taxon>Micrococcales</taxon>
        <taxon>Microbacteriaceae</taxon>
        <taxon>Agrococcus</taxon>
    </lineage>
</organism>
<dbReference type="InterPro" id="IPR013830">
    <property type="entry name" value="SGNH_hydro"/>
</dbReference>
<dbReference type="InterPro" id="IPR036514">
    <property type="entry name" value="SGNH_hydro_sf"/>
</dbReference>
<comment type="caution">
    <text evidence="3">The sequence shown here is derived from an EMBL/GenBank/DDBJ whole genome shotgun (WGS) entry which is preliminary data.</text>
</comment>
<keyword evidence="1" id="KW-1133">Transmembrane helix</keyword>
<accession>A0AA87RIF0</accession>
<protein>
    <recommendedName>
        <fullName evidence="2">SGNH hydrolase-type esterase domain-containing protein</fullName>
    </recommendedName>
</protein>
<evidence type="ECO:0000259" key="2">
    <source>
        <dbReference type="Pfam" id="PF13472"/>
    </source>
</evidence>
<dbReference type="PANTHER" id="PTHR30383:SF5">
    <property type="entry name" value="SGNH HYDROLASE-TYPE ESTERASE DOMAIN-CONTAINING PROTEIN"/>
    <property type="match status" value="1"/>
</dbReference>
<dbReference type="CDD" id="cd00229">
    <property type="entry name" value="SGNH_hydrolase"/>
    <property type="match status" value="1"/>
</dbReference>
<sequence>MGNRLAKGDRRRLWAAIGASAVAVGVVIAYGVGSLTDAPQEAVVAGDLAADGTETGQHAIVPDAEKGEQPEPVVVFIGDSYTVGQNTPLEGIGFTERLSELRDWQPVNLAISGTGYAKSHEQSWCPPEGCPAYAGVIDDAVAADPDIVVVSGGRNDMWLEDQAAVATAIAEFYTQLRAAFPTERLIVTSPLWSDGPTPAVLLPIREQVAEQATRVGAEYVDLGDLFEDRPELITDDDIHPTADGLELIAESVDALLTPVATAG</sequence>
<feature type="domain" description="SGNH hydrolase-type esterase" evidence="2">
    <location>
        <begin position="76"/>
        <end position="244"/>
    </location>
</feature>
<feature type="transmembrane region" description="Helical" evidence="1">
    <location>
        <begin position="12"/>
        <end position="32"/>
    </location>
</feature>
<dbReference type="RefSeq" id="WP_186808250.1">
    <property type="nucleotide sequence ID" value="NZ_BJUU01000018.1"/>
</dbReference>
<dbReference type="Proteomes" id="UP000321749">
    <property type="component" value="Unassembled WGS sequence"/>
</dbReference>
<dbReference type="SUPFAM" id="SSF52266">
    <property type="entry name" value="SGNH hydrolase"/>
    <property type="match status" value="1"/>
</dbReference>
<dbReference type="AlphaFoldDB" id="A0AA87RIF0"/>
<dbReference type="GO" id="GO:0004622">
    <property type="term" value="F:phosphatidylcholine lysophospholipase activity"/>
    <property type="evidence" value="ECO:0007669"/>
    <property type="project" value="TreeGrafter"/>
</dbReference>
<dbReference type="Gene3D" id="3.40.50.1110">
    <property type="entry name" value="SGNH hydrolase"/>
    <property type="match status" value="1"/>
</dbReference>
<evidence type="ECO:0000313" key="4">
    <source>
        <dbReference type="Proteomes" id="UP000321749"/>
    </source>
</evidence>
<dbReference type="EMBL" id="BJUU01000018">
    <property type="protein sequence ID" value="GEK81024.1"/>
    <property type="molecule type" value="Genomic_DNA"/>
</dbReference>
<keyword evidence="4" id="KW-1185">Reference proteome</keyword>
<proteinExistence type="predicted"/>
<dbReference type="Pfam" id="PF13472">
    <property type="entry name" value="Lipase_GDSL_2"/>
    <property type="match status" value="1"/>
</dbReference>
<evidence type="ECO:0000256" key="1">
    <source>
        <dbReference type="SAM" id="Phobius"/>
    </source>
</evidence>
<name>A0AA87RIF0_9MICO</name>
<dbReference type="InterPro" id="IPR051532">
    <property type="entry name" value="Ester_Hydrolysis_Enzymes"/>
</dbReference>